<dbReference type="InterPro" id="IPR002698">
    <property type="entry name" value="FTHF_cligase"/>
</dbReference>
<dbReference type="EMBL" id="OBEA01000002">
    <property type="protein sequence ID" value="SNY47210.1"/>
    <property type="molecule type" value="Genomic_DNA"/>
</dbReference>
<dbReference type="GO" id="GO:0009396">
    <property type="term" value="P:folic acid-containing compound biosynthetic process"/>
    <property type="evidence" value="ECO:0007669"/>
    <property type="project" value="TreeGrafter"/>
</dbReference>
<keyword evidence="7" id="KW-0436">Ligase</keyword>
<dbReference type="PANTHER" id="PTHR23407:SF1">
    <property type="entry name" value="5-FORMYLTETRAHYDROFOLATE CYCLO-LIGASE"/>
    <property type="match status" value="1"/>
</dbReference>
<proteinExistence type="inferred from homology"/>
<evidence type="ECO:0000256" key="3">
    <source>
        <dbReference type="ARBA" id="ARBA00022840"/>
    </source>
</evidence>
<feature type="binding site" evidence="4">
    <location>
        <position position="54"/>
    </location>
    <ligand>
        <name>substrate</name>
    </ligand>
</feature>
<evidence type="ECO:0000313" key="8">
    <source>
        <dbReference type="Proteomes" id="UP000231655"/>
    </source>
</evidence>
<dbReference type="PIRSF" id="PIRSF006806">
    <property type="entry name" value="FTHF_cligase"/>
    <property type="match status" value="1"/>
</dbReference>
<evidence type="ECO:0000256" key="2">
    <source>
        <dbReference type="ARBA" id="ARBA00022741"/>
    </source>
</evidence>
<protein>
    <recommendedName>
        <fullName evidence="5">5-formyltetrahydrofolate cyclo-ligase</fullName>
        <ecNumber evidence="5">6.3.3.2</ecNumber>
    </recommendedName>
</protein>
<evidence type="ECO:0000256" key="4">
    <source>
        <dbReference type="PIRSR" id="PIRSR006806-1"/>
    </source>
</evidence>
<feature type="binding site" evidence="4">
    <location>
        <begin position="127"/>
        <end position="135"/>
    </location>
    <ligand>
        <name>ATP</name>
        <dbReference type="ChEBI" id="CHEBI:30616"/>
    </ligand>
</feature>
<name>A0A285IGT3_9RHOB</name>
<dbReference type="GO" id="GO:0046872">
    <property type="term" value="F:metal ion binding"/>
    <property type="evidence" value="ECO:0007669"/>
    <property type="project" value="UniProtKB-KW"/>
</dbReference>
<dbReference type="GO" id="GO:0035999">
    <property type="term" value="P:tetrahydrofolate interconversion"/>
    <property type="evidence" value="ECO:0007669"/>
    <property type="project" value="TreeGrafter"/>
</dbReference>
<accession>A0A285IGT3</accession>
<keyword evidence="3 4" id="KW-0067">ATP-binding</keyword>
<dbReference type="OrthoDB" id="9801938at2"/>
<keyword evidence="5" id="KW-0460">Magnesium</keyword>
<evidence type="ECO:0000256" key="1">
    <source>
        <dbReference type="ARBA" id="ARBA00010638"/>
    </source>
</evidence>
<dbReference type="SUPFAM" id="SSF100950">
    <property type="entry name" value="NagB/RpiA/CoA transferase-like"/>
    <property type="match status" value="1"/>
</dbReference>
<keyword evidence="9" id="KW-1185">Reference proteome</keyword>
<evidence type="ECO:0000313" key="7">
    <source>
        <dbReference type="EMBL" id="SNY47210.1"/>
    </source>
</evidence>
<comment type="cofactor">
    <cofactor evidence="5">
        <name>Mg(2+)</name>
        <dbReference type="ChEBI" id="CHEBI:18420"/>
    </cofactor>
</comment>
<sequence>MSLAERKAQARKAAFARRKAAHETASPGRAGMLSSVLAGYRGVPLAGYWPIRTEIPPIAAMEEAAAHGPVALPVIEAAGQPLRFARWEPGSAMTEGPFGAQIPATLDWITPEILIVPLVAFDRAGNRLGYGGGFYDRTLEGLRAARPTLAIGFAYAAQEAEALPLEPTDQPLDMIVTEAEVLSFQT</sequence>
<keyword evidence="2 4" id="KW-0547">Nucleotide-binding</keyword>
<dbReference type="Gene3D" id="3.40.50.10420">
    <property type="entry name" value="NagB/RpiA/CoA transferase-like"/>
    <property type="match status" value="1"/>
</dbReference>
<organism evidence="7 8">
    <name type="scientific">Pseudooceanicola antarcticus</name>
    <dbReference type="NCBI Taxonomy" id="1247613"/>
    <lineage>
        <taxon>Bacteria</taxon>
        <taxon>Pseudomonadati</taxon>
        <taxon>Pseudomonadota</taxon>
        <taxon>Alphaproteobacteria</taxon>
        <taxon>Rhodobacterales</taxon>
        <taxon>Paracoccaceae</taxon>
        <taxon>Pseudooceanicola</taxon>
    </lineage>
</organism>
<evidence type="ECO:0000313" key="9">
    <source>
        <dbReference type="Proteomes" id="UP000231702"/>
    </source>
</evidence>
<dbReference type="Proteomes" id="UP000231655">
    <property type="component" value="Unassembled WGS sequence"/>
</dbReference>
<comment type="catalytic activity">
    <reaction evidence="5">
        <text>(6S)-5-formyl-5,6,7,8-tetrahydrofolate + ATP = (6R)-5,10-methenyltetrahydrofolate + ADP + phosphate</text>
        <dbReference type="Rhea" id="RHEA:10488"/>
        <dbReference type="ChEBI" id="CHEBI:30616"/>
        <dbReference type="ChEBI" id="CHEBI:43474"/>
        <dbReference type="ChEBI" id="CHEBI:57455"/>
        <dbReference type="ChEBI" id="CHEBI:57457"/>
        <dbReference type="ChEBI" id="CHEBI:456216"/>
        <dbReference type="EC" id="6.3.3.2"/>
    </reaction>
</comment>
<dbReference type="GO" id="GO:0030272">
    <property type="term" value="F:5-formyltetrahydrofolate cyclo-ligase activity"/>
    <property type="evidence" value="ECO:0007669"/>
    <property type="project" value="UniProtKB-EC"/>
</dbReference>
<dbReference type="EC" id="6.3.3.2" evidence="5"/>
<dbReference type="GO" id="GO:0005524">
    <property type="term" value="F:ATP binding"/>
    <property type="evidence" value="ECO:0007669"/>
    <property type="project" value="UniProtKB-KW"/>
</dbReference>
<evidence type="ECO:0000256" key="5">
    <source>
        <dbReference type="RuleBase" id="RU361279"/>
    </source>
</evidence>
<feature type="binding site" evidence="4">
    <location>
        <begin position="7"/>
        <end position="11"/>
    </location>
    <ligand>
        <name>ATP</name>
        <dbReference type="ChEBI" id="CHEBI:30616"/>
    </ligand>
</feature>
<dbReference type="PANTHER" id="PTHR23407">
    <property type="entry name" value="ATPASE INHIBITOR/5-FORMYLTETRAHYDROFOLATE CYCLO-LIGASE"/>
    <property type="match status" value="1"/>
</dbReference>
<dbReference type="RefSeq" id="WP_097144895.1">
    <property type="nucleotide sequence ID" value="NZ_OBEA01000002.1"/>
</dbReference>
<dbReference type="NCBIfam" id="TIGR02727">
    <property type="entry name" value="MTHFS_bact"/>
    <property type="match status" value="1"/>
</dbReference>
<reference evidence="7 8" key="1">
    <citation type="submission" date="2017-09" db="EMBL/GenBank/DDBJ databases">
        <authorList>
            <person name="Ehlers B."/>
            <person name="Leendertz F.H."/>
        </authorList>
    </citation>
    <scope>NUCLEOTIDE SEQUENCE [LARGE SCALE GENOMIC DNA]</scope>
    <source>
        <strain evidence="7 8">CGMCC 1.12662</strain>
    </source>
</reference>
<dbReference type="InterPro" id="IPR037171">
    <property type="entry name" value="NagB/RpiA_transferase-like"/>
</dbReference>
<dbReference type="Proteomes" id="UP000231702">
    <property type="component" value="Unassembled WGS sequence"/>
</dbReference>
<dbReference type="InterPro" id="IPR024185">
    <property type="entry name" value="FTHF_cligase-like_sf"/>
</dbReference>
<gene>
    <name evidence="6" type="ORF">CVM39_11240</name>
    <name evidence="7" type="ORF">SAMN06297129_1120</name>
</gene>
<dbReference type="AlphaFoldDB" id="A0A285IGT3"/>
<dbReference type="Pfam" id="PF01812">
    <property type="entry name" value="5-FTHF_cyc-lig"/>
    <property type="match status" value="1"/>
</dbReference>
<keyword evidence="5" id="KW-0479">Metal-binding</keyword>
<reference evidence="6 9" key="2">
    <citation type="journal article" date="2018" name="Int. J. Syst. Evol. Microbiol.">
        <title>Pseudooceanicola lipolyticus sp. nov., a marine alphaproteobacterium, reclassification of Oceanicola flagellatus as Pseudooceanicola flagellatus comb. nov. and emended description of the genus Pseudooceanicola.</title>
        <authorList>
            <person name="Huang M.-M."/>
            <person name="Guo L.-L."/>
            <person name="Wu Y.-H."/>
            <person name="Lai Q.-L."/>
            <person name="Shao Z.-Z."/>
            <person name="Wang C.-S."/>
            <person name="Wu M."/>
            <person name="Xu X.-W."/>
        </authorList>
    </citation>
    <scope>NUCLEOTIDE SEQUENCE [LARGE SCALE GENOMIC DNA]</scope>
    <source>
        <strain evidence="6 9">Ar-45</strain>
    </source>
</reference>
<evidence type="ECO:0000313" key="6">
    <source>
        <dbReference type="EMBL" id="PJE29015.1"/>
    </source>
</evidence>
<dbReference type="EMBL" id="PGTD01000016">
    <property type="protein sequence ID" value="PJE29015.1"/>
    <property type="molecule type" value="Genomic_DNA"/>
</dbReference>
<comment type="similarity">
    <text evidence="1 5">Belongs to the 5-formyltetrahydrofolate cyclo-ligase family.</text>
</comment>